<feature type="signal peptide" evidence="7">
    <location>
        <begin position="1"/>
        <end position="24"/>
    </location>
</feature>
<comment type="caution">
    <text evidence="9">The sequence shown here is derived from an EMBL/GenBank/DDBJ whole genome shotgun (WGS) entry which is preliminary data.</text>
</comment>
<feature type="chain" id="PRO_5045950569" evidence="7">
    <location>
        <begin position="25"/>
        <end position="330"/>
    </location>
</feature>
<evidence type="ECO:0000256" key="6">
    <source>
        <dbReference type="SAM" id="MobiDB-lite"/>
    </source>
</evidence>
<evidence type="ECO:0000256" key="1">
    <source>
        <dbReference type="ARBA" id="ARBA00004196"/>
    </source>
</evidence>
<dbReference type="PROSITE" id="PS51257">
    <property type="entry name" value="PROKAR_LIPOPROTEIN"/>
    <property type="match status" value="1"/>
</dbReference>
<evidence type="ECO:0000259" key="8">
    <source>
        <dbReference type="PROSITE" id="PS51352"/>
    </source>
</evidence>
<dbReference type="RefSeq" id="WP_186855673.1">
    <property type="nucleotide sequence ID" value="NZ_JACOOY010000006.1"/>
</dbReference>
<name>A0ABR7EU62_9FIRM</name>
<dbReference type="Gene3D" id="3.40.30.10">
    <property type="entry name" value="Glutaredoxin"/>
    <property type="match status" value="1"/>
</dbReference>
<dbReference type="SUPFAM" id="SSF52833">
    <property type="entry name" value="Thioredoxin-like"/>
    <property type="match status" value="1"/>
</dbReference>
<feature type="region of interest" description="Disordered" evidence="6">
    <location>
        <begin position="141"/>
        <end position="176"/>
    </location>
</feature>
<dbReference type="Pfam" id="PF00578">
    <property type="entry name" value="AhpC-TSA"/>
    <property type="match status" value="1"/>
</dbReference>
<dbReference type="InterPro" id="IPR036249">
    <property type="entry name" value="Thioredoxin-like_sf"/>
</dbReference>
<evidence type="ECO:0000256" key="5">
    <source>
        <dbReference type="ARBA" id="ARBA00023284"/>
    </source>
</evidence>
<organism evidence="9 10">
    <name type="scientific">Dorea hominis</name>
    <dbReference type="NCBI Taxonomy" id="2763040"/>
    <lineage>
        <taxon>Bacteria</taxon>
        <taxon>Bacillati</taxon>
        <taxon>Bacillota</taxon>
        <taxon>Clostridia</taxon>
        <taxon>Lachnospirales</taxon>
        <taxon>Lachnospiraceae</taxon>
        <taxon>Dorea</taxon>
    </lineage>
</organism>
<keyword evidence="2" id="KW-0201">Cytochrome c-type biogenesis</keyword>
<dbReference type="Proteomes" id="UP000647235">
    <property type="component" value="Unassembled WGS sequence"/>
</dbReference>
<dbReference type="InterPro" id="IPR050553">
    <property type="entry name" value="Thioredoxin_ResA/DsbE_sf"/>
</dbReference>
<keyword evidence="7" id="KW-0732">Signal</keyword>
<dbReference type="PANTHER" id="PTHR42852">
    <property type="entry name" value="THIOL:DISULFIDE INTERCHANGE PROTEIN DSBE"/>
    <property type="match status" value="1"/>
</dbReference>
<proteinExistence type="predicted"/>
<sequence length="330" mass="35791">MMKTKLLKTTAVTMTLILALGLSACTSGNSKDSSSGKTAQTESDSKNNPDSKEEAAKLYQKLMQKENDILAANSKLWEKVFLAANKNNPMIEDGTNYGDFLLKTIDGAKDQFSKDELKTLKEGAEEIKKIEGRLTVLEQKYPDCGTKPGSGDSVDASEAGMSTSDNKDDKSTEKSSAISFPGFKGKDLDGNAVDSKKLFAKNKVTVVNFWFTTCNPCVGELKDLQALNKKLQKKGGEVIGVNTFTIDGDKAAIKEAKDILSKKKITYKNVWFATNSEAGKFTSGLFSYPTTYVVDQKGNIVGEPIVGAITAKDQAKRLNELIDQATENGK</sequence>
<feature type="compositionally biased region" description="Polar residues" evidence="6">
    <location>
        <begin position="26"/>
        <end position="42"/>
    </location>
</feature>
<dbReference type="PROSITE" id="PS51352">
    <property type="entry name" value="THIOREDOXIN_2"/>
    <property type="match status" value="1"/>
</dbReference>
<reference evidence="9 10" key="1">
    <citation type="submission" date="2020-08" db="EMBL/GenBank/DDBJ databases">
        <title>Genome public.</title>
        <authorList>
            <person name="Liu C."/>
            <person name="Sun Q."/>
        </authorList>
    </citation>
    <scope>NUCLEOTIDE SEQUENCE [LARGE SCALE GENOMIC DNA]</scope>
    <source>
        <strain evidence="9 10">NSJ-36</strain>
    </source>
</reference>
<keyword evidence="5" id="KW-0676">Redox-active center</keyword>
<dbReference type="InterPro" id="IPR013766">
    <property type="entry name" value="Thioredoxin_domain"/>
</dbReference>
<keyword evidence="10" id="KW-1185">Reference proteome</keyword>
<protein>
    <submittedName>
        <fullName evidence="9">TlpA family protein disulfide reductase</fullName>
    </submittedName>
</protein>
<keyword evidence="3" id="KW-0735">Signal-anchor</keyword>
<comment type="subcellular location">
    <subcellularLocation>
        <location evidence="1">Cell envelope</location>
    </subcellularLocation>
</comment>
<evidence type="ECO:0000256" key="4">
    <source>
        <dbReference type="ARBA" id="ARBA00023157"/>
    </source>
</evidence>
<keyword evidence="3" id="KW-0812">Transmembrane</keyword>
<dbReference type="InterPro" id="IPR000866">
    <property type="entry name" value="AhpC/TSA"/>
</dbReference>
<dbReference type="EMBL" id="JACOOY010000006">
    <property type="protein sequence ID" value="MBC5664876.1"/>
    <property type="molecule type" value="Genomic_DNA"/>
</dbReference>
<keyword evidence="4" id="KW-1015">Disulfide bond</keyword>
<feature type="domain" description="Thioredoxin" evidence="8">
    <location>
        <begin position="174"/>
        <end position="323"/>
    </location>
</feature>
<evidence type="ECO:0000256" key="2">
    <source>
        <dbReference type="ARBA" id="ARBA00022748"/>
    </source>
</evidence>
<evidence type="ECO:0000256" key="7">
    <source>
        <dbReference type="SAM" id="SignalP"/>
    </source>
</evidence>
<evidence type="ECO:0000256" key="3">
    <source>
        <dbReference type="ARBA" id="ARBA00022968"/>
    </source>
</evidence>
<feature type="compositionally biased region" description="Basic and acidic residues" evidence="6">
    <location>
        <begin position="43"/>
        <end position="54"/>
    </location>
</feature>
<dbReference type="CDD" id="cd02966">
    <property type="entry name" value="TlpA_like_family"/>
    <property type="match status" value="1"/>
</dbReference>
<gene>
    <name evidence="9" type="ORF">H8S07_06245</name>
</gene>
<dbReference type="PANTHER" id="PTHR42852:SF6">
    <property type="entry name" value="THIOL:DISULFIDE INTERCHANGE PROTEIN DSBE"/>
    <property type="match status" value="1"/>
</dbReference>
<evidence type="ECO:0000313" key="9">
    <source>
        <dbReference type="EMBL" id="MBC5664876.1"/>
    </source>
</evidence>
<feature type="region of interest" description="Disordered" evidence="6">
    <location>
        <begin position="26"/>
        <end position="54"/>
    </location>
</feature>
<evidence type="ECO:0000313" key="10">
    <source>
        <dbReference type="Proteomes" id="UP000647235"/>
    </source>
</evidence>
<accession>A0ABR7EU62</accession>